<dbReference type="InterPro" id="IPR029501">
    <property type="entry name" value="EndoU_bac"/>
</dbReference>
<sequence>MTLLGKSKLVSSLKVTGGAFLLVSFVSFRANSATVSEGFESGTKAAYAAADVTLNTGIWNLNDALIGNTTSDVKSGTQSTRIRNSGKVTMKFDRTTGAGTITIKHAKYSSDASTNWGLWCSTNSGTLWAQVGSTITTSSTTLATATFTPNISGTVRCEVRKTDGTANRTNIDDIVITDYGSSGGTTPPSLPAGSVPFFDNINNSVSGLAYGSPADVTPIAPTLNSFDQAVVNLCSAPGTAISSASFQTLMNNNPTVLANIKQYVGGFLVAGRTSDAQFLADLTAVWFNADGFEHVFCGEPVAGGSIGGLHYVGRYLELQEKGLAGRLTNNTSREEVIPNVIYTMGVIMKVGSGTAQSSIKGYPYTLNAQEFLEKGALGYKQNPNIGSTNSACNLTLTDNGQTFSAVFVRRDGGIRTFYPDATPSGNPNCAP</sequence>
<dbReference type="Proteomes" id="UP000010475">
    <property type="component" value="Chromosome"/>
</dbReference>
<name>K9WUQ3_9NOST</name>
<dbReference type="InterPro" id="IPR037227">
    <property type="entry name" value="EndoU-like"/>
</dbReference>
<evidence type="ECO:0000259" key="2">
    <source>
        <dbReference type="Pfam" id="PF14436"/>
    </source>
</evidence>
<keyword evidence="1" id="KW-0378">Hydrolase</keyword>
<dbReference type="STRING" id="56107.Cylst_1826"/>
<dbReference type="GO" id="GO:0004519">
    <property type="term" value="F:endonuclease activity"/>
    <property type="evidence" value="ECO:0007669"/>
    <property type="project" value="InterPro"/>
</dbReference>
<evidence type="ECO:0000313" key="3">
    <source>
        <dbReference type="EMBL" id="AFZ24085.1"/>
    </source>
</evidence>
<dbReference type="RefSeq" id="WP_015207341.1">
    <property type="nucleotide sequence ID" value="NC_019757.1"/>
</dbReference>
<evidence type="ECO:0000313" key="4">
    <source>
        <dbReference type="Proteomes" id="UP000010475"/>
    </source>
</evidence>
<keyword evidence="4" id="KW-1185">Reference proteome</keyword>
<accession>K9WUQ3</accession>
<dbReference type="PATRIC" id="fig|56107.3.peg.2028"/>
<dbReference type="Pfam" id="PF14436">
    <property type="entry name" value="EndoU_bacteria"/>
    <property type="match status" value="1"/>
</dbReference>
<dbReference type="HOGENOM" id="CLU_645335_0_0_3"/>
<reference evidence="3 4" key="1">
    <citation type="submission" date="2012-06" db="EMBL/GenBank/DDBJ databases">
        <title>Finished chromosome of genome of Cylindrospermum stagnale PCC 7417.</title>
        <authorList>
            <consortium name="US DOE Joint Genome Institute"/>
            <person name="Gugger M."/>
            <person name="Coursin T."/>
            <person name="Rippka R."/>
            <person name="Tandeau De Marsac N."/>
            <person name="Huntemann M."/>
            <person name="Wei C.-L."/>
            <person name="Han J."/>
            <person name="Detter J.C."/>
            <person name="Han C."/>
            <person name="Tapia R."/>
            <person name="Chen A."/>
            <person name="Kyrpides N."/>
            <person name="Mavromatis K."/>
            <person name="Markowitz V."/>
            <person name="Szeto E."/>
            <person name="Ivanova N."/>
            <person name="Pagani I."/>
            <person name="Pati A."/>
            <person name="Goodwin L."/>
            <person name="Nordberg H.P."/>
            <person name="Cantor M.N."/>
            <person name="Hua S.X."/>
            <person name="Woyke T."/>
            <person name="Kerfeld C.A."/>
        </authorList>
    </citation>
    <scope>NUCLEOTIDE SEQUENCE [LARGE SCALE GENOMIC DNA]</scope>
    <source>
        <strain evidence="3 4">PCC 7417</strain>
    </source>
</reference>
<dbReference type="KEGG" id="csg:Cylst_1826"/>
<dbReference type="EMBL" id="CP003642">
    <property type="protein sequence ID" value="AFZ24085.1"/>
    <property type="molecule type" value="Genomic_DNA"/>
</dbReference>
<protein>
    <recommendedName>
        <fullName evidence="2">Bacterial EndoU nuclease domain-containing protein</fullName>
    </recommendedName>
</protein>
<feature type="domain" description="Bacterial EndoU nuclease" evidence="2">
    <location>
        <begin position="289"/>
        <end position="421"/>
    </location>
</feature>
<dbReference type="GO" id="GO:0004540">
    <property type="term" value="F:RNA nuclease activity"/>
    <property type="evidence" value="ECO:0007669"/>
    <property type="project" value="UniProtKB-ARBA"/>
</dbReference>
<dbReference type="AlphaFoldDB" id="K9WUQ3"/>
<dbReference type="OrthoDB" id="570830at2"/>
<proteinExistence type="predicted"/>
<organism evidence="3 4">
    <name type="scientific">Cylindrospermum stagnale PCC 7417</name>
    <dbReference type="NCBI Taxonomy" id="56107"/>
    <lineage>
        <taxon>Bacteria</taxon>
        <taxon>Bacillati</taxon>
        <taxon>Cyanobacteriota</taxon>
        <taxon>Cyanophyceae</taxon>
        <taxon>Nostocales</taxon>
        <taxon>Nostocaceae</taxon>
        <taxon>Cylindrospermum</taxon>
    </lineage>
</organism>
<gene>
    <name evidence="3" type="ORF">Cylst_1826</name>
</gene>
<dbReference type="SUPFAM" id="SSF142877">
    <property type="entry name" value="EndoU-like"/>
    <property type="match status" value="1"/>
</dbReference>
<dbReference type="GO" id="GO:0016787">
    <property type="term" value="F:hydrolase activity"/>
    <property type="evidence" value="ECO:0007669"/>
    <property type="project" value="UniProtKB-KW"/>
</dbReference>
<dbReference type="eggNOG" id="COG1864">
    <property type="taxonomic scope" value="Bacteria"/>
</dbReference>
<evidence type="ECO:0000256" key="1">
    <source>
        <dbReference type="ARBA" id="ARBA00022801"/>
    </source>
</evidence>